<dbReference type="GO" id="GO:0016125">
    <property type="term" value="P:sterol metabolic process"/>
    <property type="evidence" value="ECO:0007669"/>
    <property type="project" value="UniProtKB-UniRule"/>
</dbReference>
<dbReference type="GO" id="GO:0097036">
    <property type="term" value="P:regulation of plasma membrane sterol distribution"/>
    <property type="evidence" value="ECO:0007669"/>
    <property type="project" value="UniProtKB-UniRule"/>
</dbReference>
<keyword evidence="8 10" id="KW-0443">Lipid metabolism</keyword>
<keyword evidence="4 10" id="KW-0812">Transmembrane</keyword>
<keyword evidence="3 10" id="KW-0813">Transport</keyword>
<dbReference type="Proteomes" id="UP000324632">
    <property type="component" value="Chromosome 19"/>
</dbReference>
<reference evidence="11 12" key="1">
    <citation type="journal article" date="2019" name="Mol. Ecol. Resour.">
        <title>Chromosome-level genome assembly of Triplophysa tibetana, a fish adapted to the harsh high-altitude environment of the Tibetan Plateau.</title>
        <authorList>
            <person name="Yang X."/>
            <person name="Liu H."/>
            <person name="Ma Z."/>
            <person name="Zou Y."/>
            <person name="Zou M."/>
            <person name="Mao Y."/>
            <person name="Li X."/>
            <person name="Wang H."/>
            <person name="Chen T."/>
            <person name="Wang W."/>
            <person name="Yang R."/>
        </authorList>
    </citation>
    <scope>NUCLEOTIDE SEQUENCE [LARGE SCALE GENOMIC DNA]</scope>
    <source>
        <strain evidence="11">TTIB1903HZAU</strain>
        <tissue evidence="11">Muscle</tissue>
    </source>
</reference>
<evidence type="ECO:0000256" key="9">
    <source>
        <dbReference type="ARBA" id="ARBA00023136"/>
    </source>
</evidence>
<comment type="caution">
    <text evidence="10">Lacks conserved residue(s) required for the propagation of feature annotation.</text>
</comment>
<comment type="caution">
    <text evidence="11">The sequence shown here is derived from an EMBL/GenBank/DDBJ whole genome shotgun (WGS) entry which is preliminary data.</text>
</comment>
<feature type="transmembrane region" description="Helical" evidence="10">
    <location>
        <begin position="80"/>
        <end position="101"/>
    </location>
</feature>
<dbReference type="GO" id="GO:0032366">
    <property type="term" value="P:intracellular sterol transport"/>
    <property type="evidence" value="ECO:0007669"/>
    <property type="project" value="UniProtKB-UniRule"/>
</dbReference>
<keyword evidence="9 10" id="KW-0472">Membrane</keyword>
<evidence type="ECO:0000313" key="11">
    <source>
        <dbReference type="EMBL" id="KAA0707401.1"/>
    </source>
</evidence>
<sequence>MTEHNITNNQSDYIMTESYIINNQSERSNESYDAWVLVFQEKQPFARSVFVWTLSVVEIPIMLFSLYALCFLIKSRTASVFVIHLILSDLIQLICLILMTWDSGEMLSSAHEYSLIVDAGHEKEAVSETASNVCVLLAFGELNASYKQHKCEVNQQLSRYNG</sequence>
<feature type="transmembrane region" description="Helical" evidence="10">
    <location>
        <begin position="49"/>
        <end position="73"/>
    </location>
</feature>
<keyword evidence="12" id="KW-1185">Reference proteome</keyword>
<name>A0A5A9NF09_9TELE</name>
<organism evidence="11 12">
    <name type="scientific">Triplophysa tibetana</name>
    <dbReference type="NCBI Taxonomy" id="1572043"/>
    <lineage>
        <taxon>Eukaryota</taxon>
        <taxon>Metazoa</taxon>
        <taxon>Chordata</taxon>
        <taxon>Craniata</taxon>
        <taxon>Vertebrata</taxon>
        <taxon>Euteleostomi</taxon>
        <taxon>Actinopterygii</taxon>
        <taxon>Neopterygii</taxon>
        <taxon>Teleostei</taxon>
        <taxon>Ostariophysi</taxon>
        <taxon>Cypriniformes</taxon>
        <taxon>Nemacheilidae</taxon>
        <taxon>Triplophysa</taxon>
    </lineage>
</organism>
<evidence type="ECO:0000256" key="2">
    <source>
        <dbReference type="ARBA" id="ARBA00009187"/>
    </source>
</evidence>
<protein>
    <recommendedName>
        <fullName evidence="10">Protein ARV</fullName>
    </recommendedName>
</protein>
<keyword evidence="5 10" id="KW-0256">Endoplasmic reticulum</keyword>
<dbReference type="GO" id="GO:0005789">
    <property type="term" value="C:endoplasmic reticulum membrane"/>
    <property type="evidence" value="ECO:0007669"/>
    <property type="project" value="UniProtKB-SubCell"/>
</dbReference>
<keyword evidence="6 10" id="KW-1133">Transmembrane helix</keyword>
<comment type="similarity">
    <text evidence="2 10">Belongs to the ARV1 family.</text>
</comment>
<evidence type="ECO:0000256" key="5">
    <source>
        <dbReference type="ARBA" id="ARBA00022824"/>
    </source>
</evidence>
<dbReference type="Pfam" id="PF04161">
    <property type="entry name" value="Arv1"/>
    <property type="match status" value="1"/>
</dbReference>
<dbReference type="EMBL" id="SOYY01000019">
    <property type="protein sequence ID" value="KAA0707401.1"/>
    <property type="molecule type" value="Genomic_DNA"/>
</dbReference>
<comment type="function">
    <text evidence="10">Mediator of sterol homeostasis involved in sterol uptake, trafficking and distribution into membranes.</text>
</comment>
<comment type="subcellular location">
    <subcellularLocation>
        <location evidence="1 10">Endoplasmic reticulum membrane</location>
        <topology evidence="1 10">Multi-pass membrane protein</topology>
    </subcellularLocation>
</comment>
<dbReference type="AlphaFoldDB" id="A0A5A9NF09"/>
<dbReference type="InterPro" id="IPR007290">
    <property type="entry name" value="Arv1"/>
</dbReference>
<evidence type="ECO:0000256" key="7">
    <source>
        <dbReference type="ARBA" id="ARBA00023055"/>
    </source>
</evidence>
<evidence type="ECO:0000256" key="3">
    <source>
        <dbReference type="ARBA" id="ARBA00022448"/>
    </source>
</evidence>
<gene>
    <name evidence="11" type="ORF">E1301_Tti023088</name>
</gene>
<proteinExistence type="inferred from homology"/>
<evidence type="ECO:0000256" key="10">
    <source>
        <dbReference type="RuleBase" id="RU368065"/>
    </source>
</evidence>
<evidence type="ECO:0000256" key="1">
    <source>
        <dbReference type="ARBA" id="ARBA00004477"/>
    </source>
</evidence>
<accession>A0A5A9NF09</accession>
<evidence type="ECO:0000256" key="8">
    <source>
        <dbReference type="ARBA" id="ARBA00023098"/>
    </source>
</evidence>
<evidence type="ECO:0000256" key="4">
    <source>
        <dbReference type="ARBA" id="ARBA00022692"/>
    </source>
</evidence>
<evidence type="ECO:0000256" key="6">
    <source>
        <dbReference type="ARBA" id="ARBA00022989"/>
    </source>
</evidence>
<evidence type="ECO:0000313" key="12">
    <source>
        <dbReference type="Proteomes" id="UP000324632"/>
    </source>
</evidence>
<keyword evidence="7 10" id="KW-0445">Lipid transport</keyword>